<comment type="catalytic activity">
    <reaction evidence="9">
        <text>C-terminal L-cysteinyl-[HypE protein] + carbamoyl phosphate + ATP + H2O = C-terminal S-carboxamide-L-cysteinyl-[HypE protein] + AMP + phosphate + diphosphate + H(+)</text>
        <dbReference type="Rhea" id="RHEA:55636"/>
        <dbReference type="Rhea" id="RHEA-COMP:14247"/>
        <dbReference type="Rhea" id="RHEA-COMP:14392"/>
        <dbReference type="ChEBI" id="CHEBI:15377"/>
        <dbReference type="ChEBI" id="CHEBI:15378"/>
        <dbReference type="ChEBI" id="CHEBI:30616"/>
        <dbReference type="ChEBI" id="CHEBI:33019"/>
        <dbReference type="ChEBI" id="CHEBI:43474"/>
        <dbReference type="ChEBI" id="CHEBI:58228"/>
        <dbReference type="ChEBI" id="CHEBI:76913"/>
        <dbReference type="ChEBI" id="CHEBI:139126"/>
        <dbReference type="ChEBI" id="CHEBI:456215"/>
    </reaction>
</comment>
<dbReference type="InterPro" id="IPR036046">
    <property type="entry name" value="Acylphosphatase-like_dom_sf"/>
</dbReference>
<dbReference type="GO" id="GO:0003725">
    <property type="term" value="F:double-stranded RNA binding"/>
    <property type="evidence" value="ECO:0007669"/>
    <property type="project" value="InterPro"/>
</dbReference>
<evidence type="ECO:0000256" key="4">
    <source>
        <dbReference type="ARBA" id="ARBA00022598"/>
    </source>
</evidence>
<comment type="similarity">
    <text evidence="2">Belongs to the acylphosphatase family.</text>
</comment>
<dbReference type="InterPro" id="IPR004421">
    <property type="entry name" value="Carbamoyltransferase_HypF"/>
</dbReference>
<evidence type="ECO:0000256" key="10">
    <source>
        <dbReference type="PIRNR" id="PIRNR006256"/>
    </source>
</evidence>
<keyword evidence="6" id="KW-0863">Zinc-finger</keyword>
<keyword evidence="7" id="KW-0862">Zinc</keyword>
<accession>A0A315ZS72</accession>
<dbReference type="GO" id="GO:0016874">
    <property type="term" value="F:ligase activity"/>
    <property type="evidence" value="ECO:0007669"/>
    <property type="project" value="UniProtKB-UniRule"/>
</dbReference>
<dbReference type="AlphaFoldDB" id="A0A315ZS72"/>
<evidence type="ECO:0000259" key="13">
    <source>
        <dbReference type="PROSITE" id="PS51163"/>
    </source>
</evidence>
<evidence type="ECO:0000256" key="2">
    <source>
        <dbReference type="ARBA" id="ARBA00005614"/>
    </source>
</evidence>
<dbReference type="InterPro" id="IPR041440">
    <property type="entry name" value="HypF_C"/>
</dbReference>
<dbReference type="InterPro" id="IPR043129">
    <property type="entry name" value="ATPase_NBD"/>
</dbReference>
<feature type="active site" evidence="11">
    <location>
        <position position="25"/>
    </location>
</feature>
<dbReference type="SUPFAM" id="SSF55821">
    <property type="entry name" value="YrdC/RibB"/>
    <property type="match status" value="1"/>
</dbReference>
<dbReference type="PROSITE" id="PS51163">
    <property type="entry name" value="YRDC"/>
    <property type="match status" value="1"/>
</dbReference>
<dbReference type="EMBL" id="UHJJ01000012">
    <property type="protein sequence ID" value="SUQ15428.1"/>
    <property type="molecule type" value="Genomic_DNA"/>
</dbReference>
<dbReference type="PROSITE" id="PS51160">
    <property type="entry name" value="ACYLPHOSPHATASE_3"/>
    <property type="match status" value="1"/>
</dbReference>
<dbReference type="PROSITE" id="PS00150">
    <property type="entry name" value="ACYLPHOSPHATASE_1"/>
    <property type="match status" value="1"/>
</dbReference>
<comment type="similarity">
    <text evidence="3 10">Belongs to the carbamoyltransferase HypF family.</text>
</comment>
<evidence type="ECO:0000313" key="15">
    <source>
        <dbReference type="Proteomes" id="UP000254051"/>
    </source>
</evidence>
<dbReference type="RefSeq" id="WP_109713249.1">
    <property type="nucleotide sequence ID" value="NZ_QGDS01000012.1"/>
</dbReference>
<organism evidence="14 15">
    <name type="scientific">Faecalicatena contorta</name>
    <dbReference type="NCBI Taxonomy" id="39482"/>
    <lineage>
        <taxon>Bacteria</taxon>
        <taxon>Bacillati</taxon>
        <taxon>Bacillota</taxon>
        <taxon>Clostridia</taxon>
        <taxon>Lachnospirales</taxon>
        <taxon>Lachnospiraceae</taxon>
        <taxon>Faecalicatena</taxon>
    </lineage>
</organism>
<protein>
    <recommendedName>
        <fullName evidence="10">Carbamoyltransferase</fullName>
        <ecNumber evidence="10">6.2.-.-</ecNumber>
    </recommendedName>
</protein>
<dbReference type="Proteomes" id="UP000254051">
    <property type="component" value="Unassembled WGS sequence"/>
</dbReference>
<dbReference type="NCBIfam" id="TIGR00143">
    <property type="entry name" value="hypF"/>
    <property type="match status" value="1"/>
</dbReference>
<keyword evidence="15" id="KW-1185">Reference proteome</keyword>
<dbReference type="Gene3D" id="3.90.870.50">
    <property type="match status" value="1"/>
</dbReference>
<evidence type="ECO:0000256" key="3">
    <source>
        <dbReference type="ARBA" id="ARBA00008097"/>
    </source>
</evidence>
<dbReference type="InterPro" id="IPR051060">
    <property type="entry name" value="Carbamoyltrans_HypF-like"/>
</dbReference>
<gene>
    <name evidence="14" type="ORF">SAMN05216529_11278</name>
</gene>
<dbReference type="EC" id="6.2.-.-" evidence="10"/>
<keyword evidence="11" id="KW-0378">Hydrolase</keyword>
<dbReference type="SUPFAM" id="SSF54975">
    <property type="entry name" value="Acylphosphatase/BLUF domain-like"/>
    <property type="match status" value="1"/>
</dbReference>
<evidence type="ECO:0000256" key="5">
    <source>
        <dbReference type="ARBA" id="ARBA00022723"/>
    </source>
</evidence>
<dbReference type="Gene3D" id="3.30.110.120">
    <property type="match status" value="1"/>
</dbReference>
<reference evidence="15" key="1">
    <citation type="submission" date="2017-07" db="EMBL/GenBank/DDBJ databases">
        <authorList>
            <person name="Varghese N."/>
            <person name="Submissions S."/>
        </authorList>
    </citation>
    <scope>NUCLEOTIDE SEQUENCE [LARGE SCALE GENOMIC DNA]</scope>
    <source>
        <strain evidence="15">NLAE-zl-C134</strain>
    </source>
</reference>
<dbReference type="InterPro" id="IPR011125">
    <property type="entry name" value="Znf_HypF"/>
</dbReference>
<dbReference type="PIRSF" id="PIRSF006256">
    <property type="entry name" value="CMPcnvr_hdrg_mat"/>
    <property type="match status" value="1"/>
</dbReference>
<keyword evidence="5" id="KW-0479">Metal-binding</keyword>
<feature type="domain" description="Acylphosphatase-like" evidence="12">
    <location>
        <begin position="10"/>
        <end position="99"/>
    </location>
</feature>
<feature type="domain" description="YrdC-like" evidence="13">
    <location>
        <begin position="206"/>
        <end position="389"/>
    </location>
</feature>
<evidence type="ECO:0000259" key="12">
    <source>
        <dbReference type="PROSITE" id="PS51160"/>
    </source>
</evidence>
<sequence>MDKEKFEIVTKKVLVSGIVQGVGFRPLTFRLAQKHVIKGTVQNIGGMVEIIAQSARYDFECFIKELETARCDGCEIINMEIKDITGTAEEQFQEFRIIQSSAAQEASIIPPDLAVCSKCREELYKGTDRRYLHPFISCMSCGPRYTIIDRLPYDRENTVMEDFVMCGECGKEYSSPLDRRFHAQTISCHDCGPFVIFKEDGELTNQAGYERAVEVIKQGGIVAVKGIGGYHFVCSPFIEETVQNLRKLKGREEKPFAVMFGSVSEIEEYCQVTEEERLLLESGPRPIVLLYSNNEKMAPSTYKGSIYCGAFLPYTPLQIMLIHNCGPLIMTSANISDQPIIKDDSVMLSLNAPLLDGVLYNTRRIIRSVDDSVAKIIDKKPQLVRRSRGYVPYPVFLPDCGKDVKIFAAGGDLKAAFCLYHDGNAVVSQYFGDLEENAVFEEYKASAEDLCELLKITPDLTVCDLHPNYFSSKYTKALNKPVLYVQHHHAHIASVMAEHHLKGKVLGIAFDGTGYGTDGHVWGSEFLICEGSGFQRAAHLAYTPMLGGDQSMRDAKKTAACFLLNYGLDQFIKDSRSDIIKAALKHGIHTVLTSSMGRLFDAISSMLEISDENRYEGECAASLEKEALLAEKNNVSPRSMSFGIIQTEGCMVIDPGPILEAVGRGGSEKGEESKAVLRQSLALGFHYALAELALQVCILVREKEGINSVAFSGGVFQNSVLSNRMTKLLREHYFEVYYNIAVPPNDGSISLGQTYIGLMSEGDCSWF</sequence>
<dbReference type="PANTHER" id="PTHR42959">
    <property type="entry name" value="CARBAMOYLTRANSFERASE"/>
    <property type="match status" value="1"/>
</dbReference>
<dbReference type="GO" id="GO:0051604">
    <property type="term" value="P:protein maturation"/>
    <property type="evidence" value="ECO:0007669"/>
    <property type="project" value="TreeGrafter"/>
</dbReference>
<dbReference type="Gene3D" id="3.30.420.40">
    <property type="match status" value="1"/>
</dbReference>
<dbReference type="OrthoDB" id="9808093at2"/>
<evidence type="ECO:0000256" key="8">
    <source>
        <dbReference type="ARBA" id="ARBA00047645"/>
    </source>
</evidence>
<comment type="pathway">
    <text evidence="1">Protein modification; [NiFe] hydrogenase maturation.</text>
</comment>
<evidence type="ECO:0000256" key="6">
    <source>
        <dbReference type="ARBA" id="ARBA00022771"/>
    </source>
</evidence>
<proteinExistence type="inferred from homology"/>
<dbReference type="InterPro" id="IPR017968">
    <property type="entry name" value="Acylphosphatase_CS"/>
</dbReference>
<dbReference type="GO" id="GO:0016743">
    <property type="term" value="F:carboxyl- or carbamoyltransferase activity"/>
    <property type="evidence" value="ECO:0007669"/>
    <property type="project" value="UniProtKB-UniRule"/>
</dbReference>
<keyword evidence="4" id="KW-0436">Ligase</keyword>
<dbReference type="Pfam" id="PF22521">
    <property type="entry name" value="HypF_C_2"/>
    <property type="match status" value="1"/>
</dbReference>
<dbReference type="Pfam" id="PF01300">
    <property type="entry name" value="Sua5_yciO_yrdC"/>
    <property type="match status" value="1"/>
</dbReference>
<comment type="catalytic activity">
    <reaction evidence="8 11">
        <text>an acyl phosphate + H2O = a carboxylate + phosphate + H(+)</text>
        <dbReference type="Rhea" id="RHEA:14965"/>
        <dbReference type="ChEBI" id="CHEBI:15377"/>
        <dbReference type="ChEBI" id="CHEBI:15378"/>
        <dbReference type="ChEBI" id="CHEBI:29067"/>
        <dbReference type="ChEBI" id="CHEBI:43474"/>
        <dbReference type="ChEBI" id="CHEBI:59918"/>
        <dbReference type="EC" id="3.6.1.7"/>
    </reaction>
</comment>
<evidence type="ECO:0000256" key="11">
    <source>
        <dbReference type="PROSITE-ProRule" id="PRU00520"/>
    </source>
</evidence>
<dbReference type="Pfam" id="PF17788">
    <property type="entry name" value="HypF_C"/>
    <property type="match status" value="1"/>
</dbReference>
<dbReference type="InterPro" id="IPR055128">
    <property type="entry name" value="HypF_C_2"/>
</dbReference>
<dbReference type="Gene3D" id="3.30.420.360">
    <property type="match status" value="1"/>
</dbReference>
<dbReference type="InterPro" id="IPR001792">
    <property type="entry name" value="Acylphosphatase-like_dom"/>
</dbReference>
<evidence type="ECO:0000256" key="1">
    <source>
        <dbReference type="ARBA" id="ARBA00004711"/>
    </source>
</evidence>
<evidence type="ECO:0000313" key="14">
    <source>
        <dbReference type="EMBL" id="SUQ15428.1"/>
    </source>
</evidence>
<name>A0A315ZS72_9FIRM</name>
<dbReference type="GO" id="GO:0008270">
    <property type="term" value="F:zinc ion binding"/>
    <property type="evidence" value="ECO:0007669"/>
    <property type="project" value="UniProtKB-KW"/>
</dbReference>
<dbReference type="UniPathway" id="UPA00335"/>
<dbReference type="GO" id="GO:0003998">
    <property type="term" value="F:acylphosphatase activity"/>
    <property type="evidence" value="ECO:0007669"/>
    <property type="project" value="UniProtKB-EC"/>
</dbReference>
<dbReference type="Pfam" id="PF00708">
    <property type="entry name" value="Acylphosphatase"/>
    <property type="match status" value="1"/>
</dbReference>
<dbReference type="PANTHER" id="PTHR42959:SF1">
    <property type="entry name" value="CARBAMOYLTRANSFERASE HYPF"/>
    <property type="match status" value="1"/>
</dbReference>
<evidence type="ECO:0000256" key="7">
    <source>
        <dbReference type="ARBA" id="ARBA00022833"/>
    </source>
</evidence>
<dbReference type="SUPFAM" id="SSF53067">
    <property type="entry name" value="Actin-like ATPase domain"/>
    <property type="match status" value="1"/>
</dbReference>
<dbReference type="Pfam" id="PF07503">
    <property type="entry name" value="zf-HYPF"/>
    <property type="match status" value="2"/>
</dbReference>
<dbReference type="InterPro" id="IPR017945">
    <property type="entry name" value="DHBP_synth_RibB-like_a/b_dom"/>
</dbReference>
<dbReference type="InterPro" id="IPR006070">
    <property type="entry name" value="Sua5-like_dom"/>
</dbReference>
<feature type="active site" evidence="11">
    <location>
        <position position="43"/>
    </location>
</feature>
<evidence type="ECO:0000256" key="9">
    <source>
        <dbReference type="ARBA" id="ARBA00048220"/>
    </source>
</evidence>